<dbReference type="Gene3D" id="3.90.550.10">
    <property type="entry name" value="Spore Coat Polysaccharide Biosynthesis Protein SpsA, Chain A"/>
    <property type="match status" value="1"/>
</dbReference>
<dbReference type="AlphaFoldDB" id="A0A9X6X520"/>
<proteinExistence type="predicted"/>
<dbReference type="Pfam" id="PF00535">
    <property type="entry name" value="Glycos_transf_2"/>
    <property type="match status" value="1"/>
</dbReference>
<feature type="domain" description="Glycosyltransferase 2-like" evidence="1">
    <location>
        <begin position="5"/>
        <end position="109"/>
    </location>
</feature>
<dbReference type="Gene3D" id="1.25.40.10">
    <property type="entry name" value="Tetratricopeptide repeat domain"/>
    <property type="match status" value="1"/>
</dbReference>
<dbReference type="RefSeq" id="WP_098582701.1">
    <property type="nucleotide sequence ID" value="NZ_NUWJ01000032.1"/>
</dbReference>
<dbReference type="CDD" id="cd02511">
    <property type="entry name" value="Beta4Glucosyltransferase"/>
    <property type="match status" value="1"/>
</dbReference>
<dbReference type="SMART" id="SM00028">
    <property type="entry name" value="TPR"/>
    <property type="match status" value="3"/>
</dbReference>
<sequence>MISISLCMIVKNEEANLGRCLQSIEGIADEIIIVDTGSTDNTKEIARKFTKRVYDFQWIDDFSAARNESFRYAQKEYILWLDADDVIESSEVKLLKQLKKTLDVTIDAVSMKYHVAFSKQGQVISSTRRIRLVKRTKPFYWSGIVHEDLKCQENYSYLSSDITVVHTKQTSTDANRNVQIYERAVGRGYQLSVQDMFHYARELTIHKRYKKAIEMYEKCLDSPELSLENKTFIYHQLASCYALIGNEEKEQELTIQSFLIDIPQPVFCCRMGEQFLNKKQYEQAVFWYELAIQIKLPQRYEWSISQQIYQTWLPHKQLGLCYYQMGDYRLSYIYNKKVLTYLPDDKATLSNLNNLEQVLCERGVPIPQEDA</sequence>
<gene>
    <name evidence="2" type="ORF">COI98_02235</name>
</gene>
<accession>A0A9X6X520</accession>
<reference evidence="2 3" key="1">
    <citation type="submission" date="2017-09" db="EMBL/GenBank/DDBJ databases">
        <title>Large-scale bioinformatics analysis of Bacillus genomes uncovers conserved roles of natural products in bacterial physiology.</title>
        <authorList>
            <consortium name="Agbiome Team Llc"/>
            <person name="Bleich R.M."/>
            <person name="Grubbs K.J."/>
            <person name="Santa Maria K.C."/>
            <person name="Allen S.E."/>
            <person name="Farag S."/>
            <person name="Shank E.A."/>
            <person name="Bowers A."/>
        </authorList>
    </citation>
    <scope>NUCLEOTIDE SEQUENCE [LARGE SCALE GENOMIC DNA]</scope>
    <source>
        <strain evidence="2 3">AFS083741</strain>
    </source>
</reference>
<protein>
    <submittedName>
        <fullName evidence="2">Glycosyl transferase</fullName>
    </submittedName>
</protein>
<dbReference type="EMBL" id="NUWJ01000032">
    <property type="protein sequence ID" value="PFK27217.1"/>
    <property type="molecule type" value="Genomic_DNA"/>
</dbReference>
<comment type="caution">
    <text evidence="2">The sequence shown here is derived from an EMBL/GenBank/DDBJ whole genome shotgun (WGS) entry which is preliminary data.</text>
</comment>
<organism evidence="2 3">
    <name type="scientific">Bacillus cereus</name>
    <dbReference type="NCBI Taxonomy" id="1396"/>
    <lineage>
        <taxon>Bacteria</taxon>
        <taxon>Bacillati</taxon>
        <taxon>Bacillota</taxon>
        <taxon>Bacilli</taxon>
        <taxon>Bacillales</taxon>
        <taxon>Bacillaceae</taxon>
        <taxon>Bacillus</taxon>
        <taxon>Bacillus cereus group</taxon>
    </lineage>
</organism>
<evidence type="ECO:0000313" key="3">
    <source>
        <dbReference type="Proteomes" id="UP000224413"/>
    </source>
</evidence>
<dbReference type="InterPro" id="IPR029044">
    <property type="entry name" value="Nucleotide-diphossugar_trans"/>
</dbReference>
<dbReference type="PANTHER" id="PTHR43630:SF2">
    <property type="entry name" value="GLYCOSYLTRANSFERASE"/>
    <property type="match status" value="1"/>
</dbReference>
<dbReference type="PANTHER" id="PTHR43630">
    <property type="entry name" value="POLY-BETA-1,6-N-ACETYL-D-GLUCOSAMINE SYNTHASE"/>
    <property type="match status" value="1"/>
</dbReference>
<keyword evidence="2" id="KW-0808">Transferase</keyword>
<dbReference type="SUPFAM" id="SSF53448">
    <property type="entry name" value="Nucleotide-diphospho-sugar transferases"/>
    <property type="match status" value="1"/>
</dbReference>
<dbReference type="InterPro" id="IPR019734">
    <property type="entry name" value="TPR_rpt"/>
</dbReference>
<dbReference type="GO" id="GO:0016740">
    <property type="term" value="F:transferase activity"/>
    <property type="evidence" value="ECO:0007669"/>
    <property type="project" value="UniProtKB-KW"/>
</dbReference>
<evidence type="ECO:0000259" key="1">
    <source>
        <dbReference type="Pfam" id="PF00535"/>
    </source>
</evidence>
<name>A0A9X6X520_BACCE</name>
<dbReference type="Pfam" id="PF13181">
    <property type="entry name" value="TPR_8"/>
    <property type="match status" value="1"/>
</dbReference>
<dbReference type="Proteomes" id="UP000224413">
    <property type="component" value="Unassembled WGS sequence"/>
</dbReference>
<evidence type="ECO:0000313" key="2">
    <source>
        <dbReference type="EMBL" id="PFK27217.1"/>
    </source>
</evidence>
<dbReference type="SUPFAM" id="SSF48452">
    <property type="entry name" value="TPR-like"/>
    <property type="match status" value="1"/>
</dbReference>
<dbReference type="InterPro" id="IPR001173">
    <property type="entry name" value="Glyco_trans_2-like"/>
</dbReference>
<dbReference type="InterPro" id="IPR011990">
    <property type="entry name" value="TPR-like_helical_dom_sf"/>
</dbReference>